<keyword evidence="1" id="KW-0732">Signal</keyword>
<feature type="domain" description="LysM" evidence="2">
    <location>
        <begin position="29"/>
        <end position="76"/>
    </location>
</feature>
<dbReference type="RefSeq" id="WP_099622562.1">
    <property type="nucleotide sequence ID" value="NZ_CP024201.1"/>
</dbReference>
<dbReference type="Gene3D" id="2.60.120.1440">
    <property type="match status" value="1"/>
</dbReference>
<dbReference type="InterPro" id="IPR013783">
    <property type="entry name" value="Ig-like_fold"/>
</dbReference>
<dbReference type="CDD" id="cd00118">
    <property type="entry name" value="LysM"/>
    <property type="match status" value="1"/>
</dbReference>
<dbReference type="InterPro" id="IPR016930">
    <property type="entry name" value="UCP029644"/>
</dbReference>
<dbReference type="InterPro" id="IPR018392">
    <property type="entry name" value="LysM"/>
</dbReference>
<keyword evidence="4" id="KW-1185">Reference proteome</keyword>
<sequence>MRRELLIAAASAGLAVAWCGAAAGAEAVTVYEVRKGDTLYDLAQRYFVRVGDYGVVQRRNKVADPRRLPVGARLTVPIRLLRTEPTEARLGAFRGDVRIEAGGRTIAPTKAMLLPEGAVISTGADAFARLDLEDGSRVTLPSQSRIRLDRLRRTLLTGAVDRELSVQAGRSRSKVMPLTSPQDRYIVRTPMSVSAVRGTEFRVWYQPDERRASTEVVEGSVTMDTEASEPTVIAAAQGATAAADGRLTARPLPPPPRLAAPGRSQDDPVVAFPITPAADAVAYRAEIAADAGFLDVVAETQSNAPLVAFNALPDGDYFLRTTTVDAGGLESVPAAYAFERALNTLDLQAPQASGEKRRRQYLFRWTVSGAGERVYRFQLVREGDPVPVIDEIGLTEPQITVTDLPAGAYSWRVMSRTFARGRFVEKWAPAQKFETGG</sequence>
<dbReference type="KEGG" id="cmb:CSW64_13225"/>
<dbReference type="SMART" id="SM00257">
    <property type="entry name" value="LysM"/>
    <property type="match status" value="1"/>
</dbReference>
<dbReference type="Pfam" id="PF01476">
    <property type="entry name" value="LysM"/>
    <property type="match status" value="1"/>
</dbReference>
<dbReference type="Gene3D" id="3.10.350.10">
    <property type="entry name" value="LysM domain"/>
    <property type="match status" value="1"/>
</dbReference>
<dbReference type="PROSITE" id="PS51782">
    <property type="entry name" value="LYSM"/>
    <property type="match status" value="1"/>
</dbReference>
<dbReference type="InterPro" id="IPR036779">
    <property type="entry name" value="LysM_dom_sf"/>
</dbReference>
<dbReference type="SUPFAM" id="SSF54106">
    <property type="entry name" value="LysM domain"/>
    <property type="match status" value="1"/>
</dbReference>
<dbReference type="Proteomes" id="UP000228945">
    <property type="component" value="Chromosome"/>
</dbReference>
<name>A0A2D2AZA2_9CAUL</name>
<dbReference type="OrthoDB" id="9813091at2"/>
<gene>
    <name evidence="3" type="ORF">CSW64_13225</name>
</gene>
<protein>
    <submittedName>
        <fullName evidence="3">Peptigoglycan-binding protein LysM</fullName>
    </submittedName>
</protein>
<dbReference type="PANTHER" id="PTHR38731:SF1">
    <property type="entry name" value="FECR PROTEIN DOMAIN-CONTAINING PROTEIN"/>
    <property type="match status" value="1"/>
</dbReference>
<dbReference type="Pfam" id="PF04773">
    <property type="entry name" value="FecR"/>
    <property type="match status" value="1"/>
</dbReference>
<dbReference type="AlphaFoldDB" id="A0A2D2AZA2"/>
<dbReference type="PIRSF" id="PIRSF029644">
    <property type="entry name" value="UCP029644"/>
    <property type="match status" value="1"/>
</dbReference>
<feature type="signal peptide" evidence="1">
    <location>
        <begin position="1"/>
        <end position="27"/>
    </location>
</feature>
<evidence type="ECO:0000313" key="3">
    <source>
        <dbReference type="EMBL" id="ATQ43311.1"/>
    </source>
</evidence>
<accession>A0A2D2AZA2</accession>
<reference evidence="3 4" key="1">
    <citation type="submission" date="2017-10" db="EMBL/GenBank/DDBJ databases">
        <title>Genome sequence of Caulobacter mirabilis FWC38.</title>
        <authorList>
            <person name="Fiebig A."/>
            <person name="Crosson S."/>
        </authorList>
    </citation>
    <scope>NUCLEOTIDE SEQUENCE [LARGE SCALE GENOMIC DNA]</scope>
    <source>
        <strain evidence="3 4">FWC 38</strain>
    </source>
</reference>
<dbReference type="EMBL" id="CP024201">
    <property type="protein sequence ID" value="ATQ43311.1"/>
    <property type="molecule type" value="Genomic_DNA"/>
</dbReference>
<evidence type="ECO:0000259" key="2">
    <source>
        <dbReference type="PROSITE" id="PS51782"/>
    </source>
</evidence>
<dbReference type="InterPro" id="IPR006860">
    <property type="entry name" value="FecR"/>
</dbReference>
<proteinExistence type="predicted"/>
<evidence type="ECO:0000313" key="4">
    <source>
        <dbReference type="Proteomes" id="UP000228945"/>
    </source>
</evidence>
<evidence type="ECO:0000256" key="1">
    <source>
        <dbReference type="SAM" id="SignalP"/>
    </source>
</evidence>
<dbReference type="PANTHER" id="PTHR38731">
    <property type="entry name" value="LIPL45-RELATED LIPOPROTEIN-RELATED"/>
    <property type="match status" value="1"/>
</dbReference>
<feature type="chain" id="PRO_5013615352" evidence="1">
    <location>
        <begin position="28"/>
        <end position="437"/>
    </location>
</feature>
<dbReference type="Gene3D" id="2.60.40.10">
    <property type="entry name" value="Immunoglobulins"/>
    <property type="match status" value="1"/>
</dbReference>
<organism evidence="3 4">
    <name type="scientific">Caulobacter mirabilis</name>
    <dbReference type="NCBI Taxonomy" id="69666"/>
    <lineage>
        <taxon>Bacteria</taxon>
        <taxon>Pseudomonadati</taxon>
        <taxon>Pseudomonadota</taxon>
        <taxon>Alphaproteobacteria</taxon>
        <taxon>Caulobacterales</taxon>
        <taxon>Caulobacteraceae</taxon>
        <taxon>Caulobacter</taxon>
    </lineage>
</organism>